<proteinExistence type="predicted"/>
<name>A0A8J5C9U3_CHIOP</name>
<feature type="compositionally biased region" description="Low complexity" evidence="1">
    <location>
        <begin position="43"/>
        <end position="56"/>
    </location>
</feature>
<protein>
    <submittedName>
        <fullName evidence="2">Uncharacterized protein</fullName>
    </submittedName>
</protein>
<accession>A0A8J5C9U3</accession>
<gene>
    <name evidence="2" type="ORF">GWK47_052612</name>
</gene>
<dbReference type="AlphaFoldDB" id="A0A8J5C9U3"/>
<dbReference type="Proteomes" id="UP000770661">
    <property type="component" value="Unassembled WGS sequence"/>
</dbReference>
<sequence length="62" mass="6654">MVTFSVVPSPKVSDRWSSRTAPYYASTVWPRTPAALAASIARSSTTSASALSSYRTRPTETS</sequence>
<reference evidence="2" key="1">
    <citation type="submission" date="2020-07" db="EMBL/GenBank/DDBJ databases">
        <title>The High-quality genome of the commercially important snow crab, Chionoecetes opilio.</title>
        <authorList>
            <person name="Jeong J.-H."/>
            <person name="Ryu S."/>
        </authorList>
    </citation>
    <scope>NUCLEOTIDE SEQUENCE</scope>
    <source>
        <strain evidence="2">MADBK_172401_WGS</strain>
        <tissue evidence="2">Digestive gland</tissue>
    </source>
</reference>
<keyword evidence="3" id="KW-1185">Reference proteome</keyword>
<feature type="region of interest" description="Disordered" evidence="1">
    <location>
        <begin position="43"/>
        <end position="62"/>
    </location>
</feature>
<evidence type="ECO:0000313" key="2">
    <source>
        <dbReference type="EMBL" id="KAG0718323.1"/>
    </source>
</evidence>
<comment type="caution">
    <text evidence="2">The sequence shown here is derived from an EMBL/GenBank/DDBJ whole genome shotgun (WGS) entry which is preliminary data.</text>
</comment>
<dbReference type="EMBL" id="JACEEZ010016230">
    <property type="protein sequence ID" value="KAG0718323.1"/>
    <property type="molecule type" value="Genomic_DNA"/>
</dbReference>
<evidence type="ECO:0000313" key="3">
    <source>
        <dbReference type="Proteomes" id="UP000770661"/>
    </source>
</evidence>
<evidence type="ECO:0000256" key="1">
    <source>
        <dbReference type="SAM" id="MobiDB-lite"/>
    </source>
</evidence>
<organism evidence="2 3">
    <name type="scientific">Chionoecetes opilio</name>
    <name type="common">Atlantic snow crab</name>
    <name type="synonym">Cancer opilio</name>
    <dbReference type="NCBI Taxonomy" id="41210"/>
    <lineage>
        <taxon>Eukaryota</taxon>
        <taxon>Metazoa</taxon>
        <taxon>Ecdysozoa</taxon>
        <taxon>Arthropoda</taxon>
        <taxon>Crustacea</taxon>
        <taxon>Multicrustacea</taxon>
        <taxon>Malacostraca</taxon>
        <taxon>Eumalacostraca</taxon>
        <taxon>Eucarida</taxon>
        <taxon>Decapoda</taxon>
        <taxon>Pleocyemata</taxon>
        <taxon>Brachyura</taxon>
        <taxon>Eubrachyura</taxon>
        <taxon>Majoidea</taxon>
        <taxon>Majidae</taxon>
        <taxon>Chionoecetes</taxon>
    </lineage>
</organism>